<evidence type="ECO:0000256" key="2">
    <source>
        <dbReference type="ARBA" id="ARBA00008034"/>
    </source>
</evidence>
<keyword evidence="11" id="KW-1185">Reference proteome</keyword>
<evidence type="ECO:0000313" key="10">
    <source>
        <dbReference type="EMBL" id="PEN13413.1"/>
    </source>
</evidence>
<comment type="subcellular location">
    <subcellularLocation>
        <location evidence="1 8">Cell membrane</location>
        <topology evidence="1 8">Multi-pass membrane protein</topology>
    </subcellularLocation>
</comment>
<name>A0A2A8CXS0_9BACT</name>
<accession>A0A2A8CXS0</accession>
<dbReference type="Proteomes" id="UP000220102">
    <property type="component" value="Unassembled WGS sequence"/>
</dbReference>
<keyword evidence="7 9" id="KW-0472">Membrane</keyword>
<dbReference type="AlphaFoldDB" id="A0A2A8CXS0"/>
<comment type="similarity">
    <text evidence="2 8">Belongs to the ABC-3 integral membrane protein family.</text>
</comment>
<evidence type="ECO:0000256" key="8">
    <source>
        <dbReference type="RuleBase" id="RU003943"/>
    </source>
</evidence>
<keyword evidence="6 9" id="KW-1133">Transmembrane helix</keyword>
<dbReference type="SUPFAM" id="SSF81345">
    <property type="entry name" value="ABC transporter involved in vitamin B12 uptake, BtuC"/>
    <property type="match status" value="1"/>
</dbReference>
<feature type="transmembrane region" description="Helical" evidence="9">
    <location>
        <begin position="92"/>
        <end position="110"/>
    </location>
</feature>
<dbReference type="GO" id="GO:0043190">
    <property type="term" value="C:ATP-binding cassette (ABC) transporter complex"/>
    <property type="evidence" value="ECO:0007669"/>
    <property type="project" value="InterPro"/>
</dbReference>
<dbReference type="GO" id="GO:0055085">
    <property type="term" value="P:transmembrane transport"/>
    <property type="evidence" value="ECO:0007669"/>
    <property type="project" value="InterPro"/>
</dbReference>
<evidence type="ECO:0000256" key="3">
    <source>
        <dbReference type="ARBA" id="ARBA00022448"/>
    </source>
</evidence>
<dbReference type="InterPro" id="IPR037294">
    <property type="entry name" value="ABC_BtuC-like"/>
</dbReference>
<organism evidence="10 11">
    <name type="scientific">Longibacter salinarum</name>
    <dbReference type="NCBI Taxonomy" id="1850348"/>
    <lineage>
        <taxon>Bacteria</taxon>
        <taxon>Pseudomonadati</taxon>
        <taxon>Rhodothermota</taxon>
        <taxon>Rhodothermia</taxon>
        <taxon>Rhodothermales</taxon>
        <taxon>Salisaetaceae</taxon>
        <taxon>Longibacter</taxon>
    </lineage>
</organism>
<dbReference type="GO" id="GO:0071281">
    <property type="term" value="P:cellular response to iron ion"/>
    <property type="evidence" value="ECO:0007669"/>
    <property type="project" value="UniProtKB-ARBA"/>
</dbReference>
<keyword evidence="5 8" id="KW-0812">Transmembrane</keyword>
<feature type="transmembrane region" description="Helical" evidence="9">
    <location>
        <begin position="253"/>
        <end position="275"/>
    </location>
</feature>
<dbReference type="GO" id="GO:0010043">
    <property type="term" value="P:response to zinc ion"/>
    <property type="evidence" value="ECO:0007669"/>
    <property type="project" value="TreeGrafter"/>
</dbReference>
<protein>
    <submittedName>
        <fullName evidence="10">Zinc transporter</fullName>
    </submittedName>
</protein>
<dbReference type="PANTHER" id="PTHR30477">
    <property type="entry name" value="ABC-TRANSPORTER METAL-BINDING PROTEIN"/>
    <property type="match status" value="1"/>
</dbReference>
<dbReference type="Gene3D" id="1.10.3470.10">
    <property type="entry name" value="ABC transporter involved in vitamin B12 uptake, BtuC"/>
    <property type="match status" value="1"/>
</dbReference>
<feature type="transmembrane region" description="Helical" evidence="9">
    <location>
        <begin position="60"/>
        <end position="80"/>
    </location>
</feature>
<evidence type="ECO:0000256" key="1">
    <source>
        <dbReference type="ARBA" id="ARBA00004651"/>
    </source>
</evidence>
<dbReference type="PANTHER" id="PTHR30477:SF3">
    <property type="entry name" value="METAL TRANSPORT SYSTEM MEMBRANE PROTEIN CT_069-RELATED"/>
    <property type="match status" value="1"/>
</dbReference>
<feature type="transmembrane region" description="Helical" evidence="9">
    <location>
        <begin position="220"/>
        <end position="241"/>
    </location>
</feature>
<keyword evidence="4" id="KW-1003">Cell membrane</keyword>
<evidence type="ECO:0000313" key="11">
    <source>
        <dbReference type="Proteomes" id="UP000220102"/>
    </source>
</evidence>
<dbReference type="Pfam" id="PF00950">
    <property type="entry name" value="ABC-3"/>
    <property type="match status" value="1"/>
</dbReference>
<dbReference type="RefSeq" id="WP_098075333.1">
    <property type="nucleotide sequence ID" value="NZ_PDEQ01000004.1"/>
</dbReference>
<proteinExistence type="inferred from homology"/>
<evidence type="ECO:0000256" key="7">
    <source>
        <dbReference type="ARBA" id="ARBA00023136"/>
    </source>
</evidence>
<sequence>MLDYTLRTVAMGAATLGAVSGALGVYAVLRGQSLIGDAMSHAALPGIAVAYLVTQSKLPLVLMAGAAGTGWLATLAVMAIVRRSRVKYDGALALVLSVFFGIGLVLLTYIQGQPDAGQAGLDTFLFGQAAALITSDVITMAGLGAVALAGVGLFWKEFKLLAFDEAFGKSLGFPMRAIDVGLTTLTVIAIVIGLQAVGVVLMSAMIVAPAAAARQWTDRLGVMMGLSTAFGAMAGVAGALLSSATANLPTGPTIVLCATVIVAVSMLLAPHRGLVFRWYRRRQRV</sequence>
<keyword evidence="3 8" id="KW-0813">Transport</keyword>
<dbReference type="FunFam" id="1.10.3470.10:FF:000003">
    <property type="entry name" value="Iron ABC transporter permease SitD"/>
    <property type="match status" value="1"/>
</dbReference>
<evidence type="ECO:0000256" key="5">
    <source>
        <dbReference type="ARBA" id="ARBA00022692"/>
    </source>
</evidence>
<dbReference type="InterPro" id="IPR001626">
    <property type="entry name" value="ABC_TroCD"/>
</dbReference>
<comment type="caution">
    <text evidence="10">The sequence shown here is derived from an EMBL/GenBank/DDBJ whole genome shotgun (WGS) entry which is preliminary data.</text>
</comment>
<feature type="transmembrane region" description="Helical" evidence="9">
    <location>
        <begin position="131"/>
        <end position="155"/>
    </location>
</feature>
<evidence type="ECO:0000256" key="9">
    <source>
        <dbReference type="SAM" id="Phobius"/>
    </source>
</evidence>
<gene>
    <name evidence="10" type="ORF">CRI94_08805</name>
</gene>
<feature type="transmembrane region" description="Helical" evidence="9">
    <location>
        <begin position="180"/>
        <end position="208"/>
    </location>
</feature>
<reference evidence="10 11" key="1">
    <citation type="submission" date="2017-10" db="EMBL/GenBank/DDBJ databases">
        <title>Draft genome of Longibacter Salinarum.</title>
        <authorList>
            <person name="Goh K.M."/>
            <person name="Shamsir M.S."/>
            <person name="Lim S.W."/>
        </authorList>
    </citation>
    <scope>NUCLEOTIDE SEQUENCE [LARGE SCALE GENOMIC DNA]</scope>
    <source>
        <strain evidence="10 11">KCTC 52045</strain>
    </source>
</reference>
<evidence type="ECO:0000256" key="6">
    <source>
        <dbReference type="ARBA" id="ARBA00022989"/>
    </source>
</evidence>
<dbReference type="OrthoDB" id="9788905at2"/>
<dbReference type="EMBL" id="PDEQ01000004">
    <property type="protein sequence ID" value="PEN13413.1"/>
    <property type="molecule type" value="Genomic_DNA"/>
</dbReference>
<evidence type="ECO:0000256" key="4">
    <source>
        <dbReference type="ARBA" id="ARBA00022475"/>
    </source>
</evidence>
<dbReference type="CDD" id="cd06550">
    <property type="entry name" value="TM_ABC_iron-siderophores_like"/>
    <property type="match status" value="1"/>
</dbReference>